<protein>
    <submittedName>
        <fullName evidence="2">Uncharacterized protein</fullName>
    </submittedName>
</protein>
<feature type="region of interest" description="Disordered" evidence="1">
    <location>
        <begin position="50"/>
        <end position="74"/>
    </location>
</feature>
<proteinExistence type="predicted"/>
<reference evidence="2 3" key="1">
    <citation type="submission" date="2016-10" db="EMBL/GenBank/DDBJ databases">
        <authorList>
            <person name="Varghese N."/>
            <person name="Submissions S."/>
        </authorList>
    </citation>
    <scope>NUCLEOTIDE SEQUENCE [LARGE SCALE GENOMIC DNA]</scope>
    <source>
        <strain evidence="2 3">BS2777</strain>
    </source>
</reference>
<dbReference type="EMBL" id="LT629801">
    <property type="protein sequence ID" value="SDV14834.1"/>
    <property type="molecule type" value="Genomic_DNA"/>
</dbReference>
<dbReference type="AlphaFoldDB" id="A0AAE8HGA5"/>
<dbReference type="Proteomes" id="UP000182085">
    <property type="component" value="Chromosome I"/>
</dbReference>
<accession>A0AAE8HGA5</accession>
<evidence type="ECO:0000313" key="2">
    <source>
        <dbReference type="EMBL" id="SDV14834.1"/>
    </source>
</evidence>
<sequence length="74" mass="8291">MGVLAHESLNVHKKRLSHWPALKVAMEEPKPPATRKHRKVNAFSFGEFESQADEEHQQAQIGVNKGVENSGRCS</sequence>
<keyword evidence="3" id="KW-1185">Reference proteome</keyword>
<evidence type="ECO:0000256" key="1">
    <source>
        <dbReference type="SAM" id="MobiDB-lite"/>
    </source>
</evidence>
<evidence type="ECO:0000313" key="3">
    <source>
        <dbReference type="Proteomes" id="UP000182085"/>
    </source>
</evidence>
<name>A0AAE8HGA5_9PSED</name>
<gene>
    <name evidence="2" type="ORF">SAMN04490209_4677</name>
</gene>
<organism evidence="2 3">
    <name type="scientific">Pseudomonas rhodesiae</name>
    <dbReference type="NCBI Taxonomy" id="76760"/>
    <lineage>
        <taxon>Bacteria</taxon>
        <taxon>Pseudomonadati</taxon>
        <taxon>Pseudomonadota</taxon>
        <taxon>Gammaproteobacteria</taxon>
        <taxon>Pseudomonadales</taxon>
        <taxon>Pseudomonadaceae</taxon>
        <taxon>Pseudomonas</taxon>
    </lineage>
</organism>